<keyword evidence="2 4" id="KW-0378">Hydrolase</keyword>
<comment type="subcellular location">
    <subcellularLocation>
        <location evidence="2">Cytoplasm</location>
    </subcellularLocation>
</comment>
<dbReference type="GO" id="GO:0071555">
    <property type="term" value="P:cell wall organization"/>
    <property type="evidence" value="ECO:0007669"/>
    <property type="project" value="UniProtKB-KW"/>
</dbReference>
<dbReference type="HAMAP" id="MF_00364">
    <property type="entry name" value="NagZ"/>
    <property type="match status" value="1"/>
</dbReference>
<keyword evidence="1 2" id="KW-0326">Glycosidase</keyword>
<accession>A0A916JU69</accession>
<dbReference type="InterPro" id="IPR019800">
    <property type="entry name" value="Glyco_hydro_3_AS"/>
</dbReference>
<dbReference type="EMBL" id="OU343031">
    <property type="protein sequence ID" value="CAG7598696.1"/>
    <property type="molecule type" value="Genomic_DNA"/>
</dbReference>
<dbReference type="GO" id="GO:0051301">
    <property type="term" value="P:cell division"/>
    <property type="evidence" value="ECO:0007669"/>
    <property type="project" value="UniProtKB-KW"/>
</dbReference>
<name>A0A916JU69_9BURK</name>
<dbReference type="InterPro" id="IPR050226">
    <property type="entry name" value="NagZ_Beta-hexosaminidase"/>
</dbReference>
<evidence type="ECO:0000313" key="5">
    <source>
        <dbReference type="Proteomes" id="UP000693996"/>
    </source>
</evidence>
<keyword evidence="2" id="KW-0961">Cell wall biogenesis/degradation</keyword>
<keyword evidence="2" id="KW-0131">Cell cycle</keyword>
<keyword evidence="2" id="KW-0573">Peptidoglycan synthesis</keyword>
<keyword evidence="5" id="KW-1185">Reference proteome</keyword>
<evidence type="ECO:0000313" key="4">
    <source>
        <dbReference type="EMBL" id="CAG7598696.1"/>
    </source>
</evidence>
<feature type="binding site" evidence="2">
    <location>
        <position position="65"/>
    </location>
    <ligand>
        <name>substrate</name>
    </ligand>
</feature>
<feature type="domain" description="Glycoside hydrolase family 3 N-terminal" evidence="3">
    <location>
        <begin position="15"/>
        <end position="289"/>
    </location>
</feature>
<keyword evidence="2" id="KW-0963">Cytoplasm</keyword>
<dbReference type="Proteomes" id="UP000693996">
    <property type="component" value="Chromosome"/>
</dbReference>
<feature type="binding site" evidence="2">
    <location>
        <begin position="162"/>
        <end position="163"/>
    </location>
    <ligand>
        <name>substrate</name>
    </ligand>
</feature>
<sequence>MLDIAGTSLNYDDIRRISDPLTGGVVLFTRNYTSCAQLLELTRAIRDVCNDVMIAVDQEGGRVQRFQGNGFTSLPPMRSLGISWNNDAIAAMRIATAIGYVIAAELRASGVDLSFTPVLDLDYGCSKIIGDRAFHPNPHVVTLLAKSVMYGLALAGMAACGKHFPGHGYVQADSHVEMPVDARTLNEILAYDMQPYHWLSLSLHAVMPAHVVYPAVDDQPAGFSSVWLQKILRGRLRFNGVIISDDLSMEAARQVGTTAEAAHAALNAGCGMVLICNHPEETDDVLEYLRMRVIDTTSQGRIKKLIPQGSPLKWSDLVRQPSYCQALKLIDSLE</sequence>
<feature type="active site" description="Proton donor/acceptor" evidence="2">
    <location>
        <position position="175"/>
    </location>
</feature>
<dbReference type="InterPro" id="IPR022956">
    <property type="entry name" value="Beta_hexosaminidase_bac"/>
</dbReference>
<dbReference type="RefSeq" id="WP_216797387.1">
    <property type="nucleotide sequence ID" value="NZ_OU343031.1"/>
</dbReference>
<organism evidence="4 5">
    <name type="scientific">Candidatus Vallotiella hemipterorum</name>
    <dbReference type="NCBI Taxonomy" id="1177213"/>
    <lineage>
        <taxon>Bacteria</taxon>
        <taxon>Pseudomonadati</taxon>
        <taxon>Pseudomonadota</taxon>
        <taxon>Betaproteobacteria</taxon>
        <taxon>Burkholderiales</taxon>
        <taxon>Burkholderiaceae</taxon>
        <taxon>Candidatus Vallotiella</taxon>
    </lineage>
</organism>
<dbReference type="GO" id="GO:0008360">
    <property type="term" value="P:regulation of cell shape"/>
    <property type="evidence" value="ECO:0007669"/>
    <property type="project" value="UniProtKB-KW"/>
</dbReference>
<feature type="active site" description="Nucleophile" evidence="2">
    <location>
        <position position="245"/>
    </location>
</feature>
<comment type="similarity">
    <text evidence="2">Belongs to the glycosyl hydrolase 3 family. NagZ subfamily.</text>
</comment>
<reference evidence="4" key="1">
    <citation type="submission" date="2021-06" db="EMBL/GenBank/DDBJ databases">
        <authorList>
            <person name="Szabo G."/>
        </authorList>
    </citation>
    <scope>NUCLEOTIDE SEQUENCE</scope>
    <source>
        <strain evidence="4">MYVALT</strain>
    </source>
</reference>
<dbReference type="NCBIfam" id="NF003740">
    <property type="entry name" value="PRK05337.1"/>
    <property type="match status" value="1"/>
</dbReference>
<dbReference type="PANTHER" id="PTHR30480:SF13">
    <property type="entry name" value="BETA-HEXOSAMINIDASE"/>
    <property type="match status" value="1"/>
</dbReference>
<dbReference type="GO" id="GO:0009252">
    <property type="term" value="P:peptidoglycan biosynthetic process"/>
    <property type="evidence" value="ECO:0007669"/>
    <property type="project" value="UniProtKB-KW"/>
</dbReference>
<dbReference type="AlphaFoldDB" id="A0A916JU69"/>
<feature type="binding site" evidence="2">
    <location>
        <position position="57"/>
    </location>
    <ligand>
        <name>substrate</name>
    </ligand>
</feature>
<dbReference type="PROSITE" id="PS00775">
    <property type="entry name" value="GLYCOSYL_HYDROL_F3"/>
    <property type="match status" value="1"/>
</dbReference>
<proteinExistence type="inferred from homology"/>
<feature type="binding site" evidence="2">
    <location>
        <position position="132"/>
    </location>
    <ligand>
        <name>substrate</name>
    </ligand>
</feature>
<dbReference type="GO" id="GO:0009254">
    <property type="term" value="P:peptidoglycan turnover"/>
    <property type="evidence" value="ECO:0007669"/>
    <property type="project" value="UniProtKB-UniRule"/>
</dbReference>
<evidence type="ECO:0000256" key="2">
    <source>
        <dbReference type="HAMAP-Rule" id="MF_00364"/>
    </source>
</evidence>
<dbReference type="Pfam" id="PF00933">
    <property type="entry name" value="Glyco_hydro_3"/>
    <property type="match status" value="1"/>
</dbReference>
<keyword evidence="2" id="KW-0132">Cell division</keyword>
<evidence type="ECO:0000259" key="3">
    <source>
        <dbReference type="Pfam" id="PF00933"/>
    </source>
</evidence>
<dbReference type="GO" id="GO:0005737">
    <property type="term" value="C:cytoplasm"/>
    <property type="evidence" value="ECO:0007669"/>
    <property type="project" value="UniProtKB-SubCell"/>
</dbReference>
<comment type="function">
    <text evidence="2">Plays a role in peptidoglycan recycling by cleaving the terminal beta-1,4-linked N-acetylglucosamine (GlcNAc) from peptide-linked peptidoglycan fragments, giving rise to free GlcNAc, anhydro-N-acetylmuramic acid and anhydro-N-acetylmuramic acid-linked peptides.</text>
</comment>
<evidence type="ECO:0000256" key="1">
    <source>
        <dbReference type="ARBA" id="ARBA00023295"/>
    </source>
</evidence>
<dbReference type="GO" id="GO:0005975">
    <property type="term" value="P:carbohydrate metabolic process"/>
    <property type="evidence" value="ECO:0007669"/>
    <property type="project" value="InterPro"/>
</dbReference>
<dbReference type="GO" id="GO:0004563">
    <property type="term" value="F:beta-N-acetylhexosaminidase activity"/>
    <property type="evidence" value="ECO:0007669"/>
    <property type="project" value="UniProtKB-UniRule"/>
</dbReference>
<dbReference type="PANTHER" id="PTHR30480">
    <property type="entry name" value="BETA-HEXOSAMINIDASE-RELATED"/>
    <property type="match status" value="1"/>
</dbReference>
<gene>
    <name evidence="2 4" type="primary">nagZ</name>
    <name evidence="4" type="ORF">MYVALT_G_02880</name>
</gene>
<protein>
    <recommendedName>
        <fullName evidence="2">Beta-hexosaminidase</fullName>
        <ecNumber evidence="2">3.2.1.52</ecNumber>
    </recommendedName>
    <alternativeName>
        <fullName evidence="2">Beta-N-acetylhexosaminidase</fullName>
    </alternativeName>
    <alternativeName>
        <fullName evidence="2">N-acetyl-beta-glucosaminidase</fullName>
    </alternativeName>
</protein>
<dbReference type="EC" id="3.2.1.52" evidence="2"/>
<comment type="pathway">
    <text evidence="2">Cell wall biogenesis; peptidoglycan recycling.</text>
</comment>
<keyword evidence="2" id="KW-0133">Cell shape</keyword>
<dbReference type="InterPro" id="IPR001764">
    <property type="entry name" value="Glyco_hydro_3_N"/>
</dbReference>
<comment type="catalytic activity">
    <reaction evidence="2">
        <text>Hydrolysis of terminal non-reducing N-acetyl-D-hexosamine residues in N-acetyl-beta-D-hexosaminides.</text>
        <dbReference type="EC" id="3.2.1.52"/>
    </reaction>
</comment>
<dbReference type="KEGG" id="vtr:MYVALT_G_02880"/>
<feature type="site" description="Important for catalytic activity" evidence="2">
    <location>
        <position position="173"/>
    </location>
</feature>